<protein>
    <recommendedName>
        <fullName evidence="2">Peptidase A1 domain-containing protein</fullName>
    </recommendedName>
</protein>
<feature type="domain" description="Peptidase A1" evidence="2">
    <location>
        <begin position="246"/>
        <end position="269"/>
    </location>
</feature>
<dbReference type="InterPro" id="IPR021109">
    <property type="entry name" value="Peptidase_aspartic_dom_sf"/>
</dbReference>
<dbReference type="InterPro" id="IPR033121">
    <property type="entry name" value="PEPTIDASE_A1"/>
</dbReference>
<organism evidence="3 4">
    <name type="scientific">Blyttiomyces helicus</name>
    <dbReference type="NCBI Taxonomy" id="388810"/>
    <lineage>
        <taxon>Eukaryota</taxon>
        <taxon>Fungi</taxon>
        <taxon>Fungi incertae sedis</taxon>
        <taxon>Chytridiomycota</taxon>
        <taxon>Chytridiomycota incertae sedis</taxon>
        <taxon>Chytridiomycetes</taxon>
        <taxon>Chytridiomycetes incertae sedis</taxon>
        <taxon>Blyttiomyces</taxon>
    </lineage>
</organism>
<dbReference type="SUPFAM" id="SSF50630">
    <property type="entry name" value="Acid proteases"/>
    <property type="match status" value="1"/>
</dbReference>
<evidence type="ECO:0000313" key="4">
    <source>
        <dbReference type="Proteomes" id="UP000269721"/>
    </source>
</evidence>
<keyword evidence="4" id="KW-1185">Reference proteome</keyword>
<sequence>MGVGLEELGSEPKGEMGTADRAGAAAGTGRNEADRQRLRWHGPCGNWGSAESKNMPTSDINEWDQIRPLEWTPPALPYPTPTAAARLLPCSSLRILDSSPEFSADIGHIERICMKWHAVANPELDATNATRFLQNRSRTRIKTERFSAQIAPHRPPQPHLPRTMKNALILSAIAATASASPLLHQSSSSAAPHPVSVPIARENPTNAPRAVRAKANLAVAHARFSKATQTTVQNSLPLTNVGNQFFYTTVSVGNGQSFKVDLDTGSCDL</sequence>
<reference evidence="4" key="1">
    <citation type="journal article" date="2018" name="Nat. Microbiol.">
        <title>Leveraging single-cell genomics to expand the fungal tree of life.</title>
        <authorList>
            <person name="Ahrendt S.R."/>
            <person name="Quandt C.A."/>
            <person name="Ciobanu D."/>
            <person name="Clum A."/>
            <person name="Salamov A."/>
            <person name="Andreopoulos B."/>
            <person name="Cheng J.F."/>
            <person name="Woyke T."/>
            <person name="Pelin A."/>
            <person name="Henrissat B."/>
            <person name="Reynolds N.K."/>
            <person name="Benny G.L."/>
            <person name="Smith M.E."/>
            <person name="James T.Y."/>
            <person name="Grigoriev I.V."/>
        </authorList>
    </citation>
    <scope>NUCLEOTIDE SEQUENCE [LARGE SCALE GENOMIC DNA]</scope>
</reference>
<evidence type="ECO:0000256" key="1">
    <source>
        <dbReference type="SAM" id="MobiDB-lite"/>
    </source>
</evidence>
<feature type="region of interest" description="Disordered" evidence="1">
    <location>
        <begin position="1"/>
        <end position="37"/>
    </location>
</feature>
<evidence type="ECO:0000259" key="2">
    <source>
        <dbReference type="PROSITE" id="PS51767"/>
    </source>
</evidence>
<evidence type="ECO:0000313" key="3">
    <source>
        <dbReference type="EMBL" id="RKO90486.1"/>
    </source>
</evidence>
<accession>A0A4P9WIT7</accession>
<gene>
    <name evidence="3" type="ORF">BDK51DRAFT_44922</name>
</gene>
<name>A0A4P9WIT7_9FUNG</name>
<dbReference type="Gene3D" id="2.40.70.10">
    <property type="entry name" value="Acid Proteases"/>
    <property type="match status" value="2"/>
</dbReference>
<dbReference type="Proteomes" id="UP000269721">
    <property type="component" value="Unassembled WGS sequence"/>
</dbReference>
<proteinExistence type="predicted"/>
<dbReference type="EMBL" id="KZ995532">
    <property type="protein sequence ID" value="RKO90486.1"/>
    <property type="molecule type" value="Genomic_DNA"/>
</dbReference>
<dbReference type="AlphaFoldDB" id="A0A4P9WIT7"/>
<dbReference type="PROSITE" id="PS51767">
    <property type="entry name" value="PEPTIDASE_A1"/>
    <property type="match status" value="1"/>
</dbReference>
<feature type="compositionally biased region" description="Low complexity" evidence="1">
    <location>
        <begin position="17"/>
        <end position="30"/>
    </location>
</feature>